<proteinExistence type="predicted"/>
<evidence type="ECO:0000313" key="3">
    <source>
        <dbReference type="Proteomes" id="UP000530564"/>
    </source>
</evidence>
<gene>
    <name evidence="2" type="ORF">GGQ61_004431</name>
</gene>
<name>A0A840A8A5_9CAUL</name>
<feature type="region of interest" description="Disordered" evidence="1">
    <location>
        <begin position="90"/>
        <end position="113"/>
    </location>
</feature>
<keyword evidence="3" id="KW-1185">Reference proteome</keyword>
<accession>A0A840A8A5</accession>
<dbReference type="AlphaFoldDB" id="A0A840A8A5"/>
<comment type="caution">
    <text evidence="2">The sequence shown here is derived from an EMBL/GenBank/DDBJ whole genome shotgun (WGS) entry which is preliminary data.</text>
</comment>
<dbReference type="EMBL" id="JACIDK010000017">
    <property type="protein sequence ID" value="MBB3893681.1"/>
    <property type="molecule type" value="Genomic_DNA"/>
</dbReference>
<reference evidence="2 3" key="1">
    <citation type="submission" date="2020-08" db="EMBL/GenBank/DDBJ databases">
        <title>Genomic Encyclopedia of Type Strains, Phase IV (KMG-IV): sequencing the most valuable type-strain genomes for metagenomic binning, comparative biology and taxonomic classification.</title>
        <authorList>
            <person name="Goeker M."/>
        </authorList>
    </citation>
    <scope>NUCLEOTIDE SEQUENCE [LARGE SCALE GENOMIC DNA]</scope>
    <source>
        <strain evidence="2 3">DSM 21793</strain>
    </source>
</reference>
<dbReference type="Proteomes" id="UP000530564">
    <property type="component" value="Unassembled WGS sequence"/>
</dbReference>
<evidence type="ECO:0000313" key="2">
    <source>
        <dbReference type="EMBL" id="MBB3893681.1"/>
    </source>
</evidence>
<evidence type="ECO:0000256" key="1">
    <source>
        <dbReference type="SAM" id="MobiDB-lite"/>
    </source>
</evidence>
<sequence length="304" mass="34005">MELDRGDFALAISRYCRIRLPRAFSGHEVQKLQNYLLRAWGQAEGPARRGRGYDWVDLAKKTGIAHERILAGRDVIVPILAAQERALLDQARSAPSPQHRARAEEAAPRSRSALPRGAGALLLSGSRDPGTLFIKTVKTTSRNASYTQSGFYEAWRLVIQRYGIFNPYTGKGAIEGLLPHGPHNIRDVLATHVLIRTRLEEMDQNSFTCSIVNRARQRGGEAHITVRINKGRGHFFGDINFVNEAHAADNTSHGGISVEADEYQLYLAPSRLMGGREEGMKFTAQRAAEWLWNQFVERAGIEYE</sequence>
<organism evidence="2 3">
    <name type="scientific">Phenylobacterium haematophilum</name>
    <dbReference type="NCBI Taxonomy" id="98513"/>
    <lineage>
        <taxon>Bacteria</taxon>
        <taxon>Pseudomonadati</taxon>
        <taxon>Pseudomonadota</taxon>
        <taxon>Alphaproteobacteria</taxon>
        <taxon>Caulobacterales</taxon>
        <taxon>Caulobacteraceae</taxon>
        <taxon>Phenylobacterium</taxon>
    </lineage>
</organism>
<protein>
    <submittedName>
        <fullName evidence="2">Uncharacterized protein</fullName>
    </submittedName>
</protein>